<dbReference type="Proteomes" id="UP000095085">
    <property type="component" value="Unassembled WGS sequence"/>
</dbReference>
<evidence type="ECO:0000313" key="12">
    <source>
        <dbReference type="EMBL" id="ODV67028.1"/>
    </source>
</evidence>
<evidence type="ECO:0000256" key="2">
    <source>
        <dbReference type="ARBA" id="ARBA00022723"/>
    </source>
</evidence>
<evidence type="ECO:0000256" key="1">
    <source>
        <dbReference type="ARBA" id="ARBA00004123"/>
    </source>
</evidence>
<dbReference type="AlphaFoldDB" id="A0A1E4RIC7"/>
<proteinExistence type="predicted"/>
<evidence type="ECO:0000256" key="3">
    <source>
        <dbReference type="ARBA" id="ARBA00022737"/>
    </source>
</evidence>
<sequence>MLELASPNQSSKRTQKHPSVYACHLCDKRFTRPYNLKSHLRTHTDERPFICNVCGKAFARQHDRKRHEDLHTGEKKFQCKGFLKDGTPYGCGRKFARADALRRHFQTEAGKECIRLLVEEDEREKVSNGQSKLEKNGDLNDNSAIGMANIMNAQNASLNPPTTNSSNNNDETSSNDFLSPTSALLSSTSNSVQSIPQVAISPP</sequence>
<keyword evidence="5" id="KW-0862">Zinc</keyword>
<dbReference type="PANTHER" id="PTHR40626:SF13">
    <property type="entry name" value="RESPIRATION FACTOR 2-RELATED"/>
    <property type="match status" value="1"/>
</dbReference>
<feature type="region of interest" description="Disordered" evidence="10">
    <location>
        <begin position="155"/>
        <end position="203"/>
    </location>
</feature>
<dbReference type="InterPro" id="IPR036236">
    <property type="entry name" value="Znf_C2H2_sf"/>
</dbReference>
<feature type="domain" description="C2H2-type" evidence="11">
    <location>
        <begin position="49"/>
        <end position="76"/>
    </location>
</feature>
<dbReference type="Pfam" id="PF00096">
    <property type="entry name" value="zf-C2H2"/>
    <property type="match status" value="2"/>
</dbReference>
<dbReference type="GeneID" id="30995863"/>
<dbReference type="FunFam" id="3.30.160.60:FF:000181">
    <property type="entry name" value="C2H2 type zinc finger protein"/>
    <property type="match status" value="1"/>
</dbReference>
<dbReference type="PROSITE" id="PS00028">
    <property type="entry name" value="ZINC_FINGER_C2H2_1"/>
    <property type="match status" value="2"/>
</dbReference>
<dbReference type="OrthoDB" id="8117402at2759"/>
<dbReference type="FunFam" id="3.30.160.60:FF:000146">
    <property type="entry name" value="C2H2 type zinc finger protein"/>
    <property type="match status" value="1"/>
</dbReference>
<evidence type="ECO:0000256" key="4">
    <source>
        <dbReference type="ARBA" id="ARBA00022771"/>
    </source>
</evidence>
<keyword evidence="13" id="KW-1185">Reference proteome</keyword>
<evidence type="ECO:0000259" key="11">
    <source>
        <dbReference type="PROSITE" id="PS50157"/>
    </source>
</evidence>
<keyword evidence="4 9" id="KW-0863">Zinc-finger</keyword>
<keyword evidence="7" id="KW-0804">Transcription</keyword>
<evidence type="ECO:0000313" key="13">
    <source>
        <dbReference type="Proteomes" id="UP000095085"/>
    </source>
</evidence>
<comment type="subcellular location">
    <subcellularLocation>
        <location evidence="1">Nucleus</location>
    </subcellularLocation>
</comment>
<keyword evidence="2" id="KW-0479">Metal-binding</keyword>
<keyword evidence="3" id="KW-0677">Repeat</keyword>
<evidence type="ECO:0000256" key="6">
    <source>
        <dbReference type="ARBA" id="ARBA00023015"/>
    </source>
</evidence>
<evidence type="ECO:0000256" key="8">
    <source>
        <dbReference type="ARBA" id="ARBA00023242"/>
    </source>
</evidence>
<dbReference type="GO" id="GO:0071468">
    <property type="term" value="P:cellular response to acidic pH"/>
    <property type="evidence" value="ECO:0007669"/>
    <property type="project" value="UniProtKB-ARBA"/>
</dbReference>
<dbReference type="InterPro" id="IPR051059">
    <property type="entry name" value="VerF-like"/>
</dbReference>
<dbReference type="PANTHER" id="PTHR40626">
    <property type="entry name" value="MIP31509P"/>
    <property type="match status" value="1"/>
</dbReference>
<dbReference type="GO" id="GO:0000981">
    <property type="term" value="F:DNA-binding transcription factor activity, RNA polymerase II-specific"/>
    <property type="evidence" value="ECO:0007669"/>
    <property type="project" value="InterPro"/>
</dbReference>
<feature type="domain" description="C2H2-type" evidence="11">
    <location>
        <begin position="21"/>
        <end position="48"/>
    </location>
</feature>
<protein>
    <recommendedName>
        <fullName evidence="11">C2H2-type domain-containing protein</fullName>
    </recommendedName>
</protein>
<dbReference type="RefSeq" id="XP_020076095.1">
    <property type="nucleotide sequence ID" value="XM_020221314.1"/>
</dbReference>
<dbReference type="GO" id="GO:0008270">
    <property type="term" value="F:zinc ion binding"/>
    <property type="evidence" value="ECO:0007669"/>
    <property type="project" value="UniProtKB-KW"/>
</dbReference>
<dbReference type="SMART" id="SM00355">
    <property type="entry name" value="ZnF_C2H2"/>
    <property type="match status" value="2"/>
</dbReference>
<dbReference type="STRING" id="984485.A0A1E4RIC7"/>
<dbReference type="EMBL" id="KV454541">
    <property type="protein sequence ID" value="ODV67028.1"/>
    <property type="molecule type" value="Genomic_DNA"/>
</dbReference>
<keyword evidence="6" id="KW-0805">Transcription regulation</keyword>
<reference evidence="13" key="1">
    <citation type="submission" date="2016-05" db="EMBL/GenBank/DDBJ databases">
        <title>Comparative genomics of biotechnologically important yeasts.</title>
        <authorList>
            <consortium name="DOE Joint Genome Institute"/>
            <person name="Riley R."/>
            <person name="Haridas S."/>
            <person name="Wolfe K.H."/>
            <person name="Lopes M.R."/>
            <person name="Hittinger C.T."/>
            <person name="Goker M."/>
            <person name="Salamov A."/>
            <person name="Wisecaver J."/>
            <person name="Long T.M."/>
            <person name="Aerts A.L."/>
            <person name="Barry K."/>
            <person name="Choi C."/>
            <person name="Clum A."/>
            <person name="Coughlan A.Y."/>
            <person name="Deshpande S."/>
            <person name="Douglass A.P."/>
            <person name="Hanson S.J."/>
            <person name="Klenk H.-P."/>
            <person name="Labutti K."/>
            <person name="Lapidus A."/>
            <person name="Lindquist E."/>
            <person name="Lipzen A."/>
            <person name="Meier-Kolthoff J.P."/>
            <person name="Ohm R.A."/>
            <person name="Otillar R.P."/>
            <person name="Pangilinan J."/>
            <person name="Peng Y."/>
            <person name="Rokas A."/>
            <person name="Rosa C.A."/>
            <person name="Scheuner C."/>
            <person name="Sibirny A.A."/>
            <person name="Slot J.C."/>
            <person name="Stielow J.B."/>
            <person name="Sun H."/>
            <person name="Kurtzman C.P."/>
            <person name="Blackwell M."/>
            <person name="Grigoriev I.V."/>
            <person name="Jeffries T.W."/>
        </authorList>
    </citation>
    <scope>NUCLEOTIDE SEQUENCE [LARGE SCALE GENOMIC DNA]</scope>
    <source>
        <strain evidence="13">NRRL Y-1933</strain>
    </source>
</reference>
<dbReference type="PROSITE" id="PS50157">
    <property type="entry name" value="ZINC_FINGER_C2H2_2"/>
    <property type="match status" value="3"/>
</dbReference>
<evidence type="ECO:0000256" key="7">
    <source>
        <dbReference type="ARBA" id="ARBA00023163"/>
    </source>
</evidence>
<gene>
    <name evidence="12" type="ORF">HYPBUDRAFT_152984</name>
</gene>
<feature type="non-terminal residue" evidence="12">
    <location>
        <position position="203"/>
    </location>
</feature>
<feature type="domain" description="C2H2-type" evidence="11">
    <location>
        <begin position="77"/>
        <end position="113"/>
    </location>
</feature>
<feature type="compositionally biased region" description="Low complexity" evidence="10">
    <location>
        <begin position="155"/>
        <end position="194"/>
    </location>
</feature>
<evidence type="ECO:0000256" key="5">
    <source>
        <dbReference type="ARBA" id="ARBA00022833"/>
    </source>
</evidence>
<dbReference type="GO" id="GO:0071248">
    <property type="term" value="P:cellular response to metal ion"/>
    <property type="evidence" value="ECO:0007669"/>
    <property type="project" value="UniProtKB-ARBA"/>
</dbReference>
<dbReference type="GO" id="GO:0000978">
    <property type="term" value="F:RNA polymerase II cis-regulatory region sequence-specific DNA binding"/>
    <property type="evidence" value="ECO:0007669"/>
    <property type="project" value="InterPro"/>
</dbReference>
<dbReference type="Gene3D" id="3.30.160.60">
    <property type="entry name" value="Classic Zinc Finger"/>
    <property type="match status" value="3"/>
</dbReference>
<keyword evidence="8" id="KW-0539">Nucleus</keyword>
<dbReference type="SUPFAM" id="SSF57667">
    <property type="entry name" value="beta-beta-alpha zinc fingers"/>
    <property type="match status" value="1"/>
</dbReference>
<evidence type="ECO:0000256" key="10">
    <source>
        <dbReference type="SAM" id="MobiDB-lite"/>
    </source>
</evidence>
<organism evidence="12 13">
    <name type="scientific">Hyphopichia burtonii NRRL Y-1933</name>
    <dbReference type="NCBI Taxonomy" id="984485"/>
    <lineage>
        <taxon>Eukaryota</taxon>
        <taxon>Fungi</taxon>
        <taxon>Dikarya</taxon>
        <taxon>Ascomycota</taxon>
        <taxon>Saccharomycotina</taxon>
        <taxon>Pichiomycetes</taxon>
        <taxon>Debaryomycetaceae</taxon>
        <taxon>Hyphopichia</taxon>
    </lineage>
</organism>
<dbReference type="GO" id="GO:0005634">
    <property type="term" value="C:nucleus"/>
    <property type="evidence" value="ECO:0007669"/>
    <property type="project" value="UniProtKB-SubCell"/>
</dbReference>
<accession>A0A1E4RIC7</accession>
<dbReference type="GO" id="GO:0000785">
    <property type="term" value="C:chromatin"/>
    <property type="evidence" value="ECO:0007669"/>
    <property type="project" value="TreeGrafter"/>
</dbReference>
<dbReference type="InterPro" id="IPR013087">
    <property type="entry name" value="Znf_C2H2_type"/>
</dbReference>
<evidence type="ECO:0000256" key="9">
    <source>
        <dbReference type="PROSITE-ProRule" id="PRU00042"/>
    </source>
</evidence>
<name>A0A1E4RIC7_9ASCO</name>